<dbReference type="OrthoDB" id="5429780at2759"/>
<protein>
    <submittedName>
        <fullName evidence="1">Uncharacterized protein</fullName>
    </submittedName>
</protein>
<dbReference type="GeneID" id="81391856"/>
<evidence type="ECO:0000313" key="1">
    <source>
        <dbReference type="EMBL" id="KAJ5104759.1"/>
    </source>
</evidence>
<reference evidence="1" key="1">
    <citation type="submission" date="2022-11" db="EMBL/GenBank/DDBJ databases">
        <authorList>
            <person name="Petersen C."/>
        </authorList>
    </citation>
    <scope>NUCLEOTIDE SEQUENCE</scope>
    <source>
        <strain evidence="1">IBT 34128</strain>
    </source>
</reference>
<reference evidence="1" key="2">
    <citation type="journal article" date="2023" name="IMA Fungus">
        <title>Comparative genomic study of the Penicillium genus elucidates a diverse pangenome and 15 lateral gene transfer events.</title>
        <authorList>
            <person name="Petersen C."/>
            <person name="Sorensen T."/>
            <person name="Nielsen M.R."/>
            <person name="Sondergaard T.E."/>
            <person name="Sorensen J.L."/>
            <person name="Fitzpatrick D.A."/>
            <person name="Frisvad J.C."/>
            <person name="Nielsen K.L."/>
        </authorList>
    </citation>
    <scope>NUCLEOTIDE SEQUENCE</scope>
    <source>
        <strain evidence="1">IBT 34128</strain>
    </source>
</reference>
<keyword evidence="2" id="KW-1185">Reference proteome</keyword>
<accession>A0A9W9KFN6</accession>
<dbReference type="Proteomes" id="UP001141434">
    <property type="component" value="Unassembled WGS sequence"/>
</dbReference>
<organism evidence="1 2">
    <name type="scientific">Penicillium alfredii</name>
    <dbReference type="NCBI Taxonomy" id="1506179"/>
    <lineage>
        <taxon>Eukaryota</taxon>
        <taxon>Fungi</taxon>
        <taxon>Dikarya</taxon>
        <taxon>Ascomycota</taxon>
        <taxon>Pezizomycotina</taxon>
        <taxon>Eurotiomycetes</taxon>
        <taxon>Eurotiomycetidae</taxon>
        <taxon>Eurotiales</taxon>
        <taxon>Aspergillaceae</taxon>
        <taxon>Penicillium</taxon>
    </lineage>
</organism>
<dbReference type="EMBL" id="JAPMSZ010000004">
    <property type="protein sequence ID" value="KAJ5104759.1"/>
    <property type="molecule type" value="Genomic_DNA"/>
</dbReference>
<dbReference type="RefSeq" id="XP_056513755.1">
    <property type="nucleotide sequence ID" value="XM_056652688.1"/>
</dbReference>
<gene>
    <name evidence="1" type="ORF">NUU61_002106</name>
</gene>
<proteinExistence type="predicted"/>
<comment type="caution">
    <text evidence="1">The sequence shown here is derived from an EMBL/GenBank/DDBJ whole genome shotgun (WGS) entry which is preliminary data.</text>
</comment>
<name>A0A9W9KFN6_9EURO</name>
<evidence type="ECO:0000313" key="2">
    <source>
        <dbReference type="Proteomes" id="UP001141434"/>
    </source>
</evidence>
<sequence>MAEGVEVLEFIGFVSDAARLIYNRYLSRYCPEMNHEDIMSFFSAYIAQLQFAPYNRHIYSSIGRSIIEIPQEDVQMHISRADVMRLHSGKIASQWVFSQIDTIRRLAEEIRGKIHFTIVGASAPSPTAMAENTYLVPSSL</sequence>
<dbReference type="AlphaFoldDB" id="A0A9W9KFN6"/>